<keyword evidence="7" id="KW-0408">Iron</keyword>
<evidence type="ECO:0000259" key="10">
    <source>
        <dbReference type="PROSITE" id="PS51379"/>
    </source>
</evidence>
<dbReference type="PROSITE" id="PS01087">
    <property type="entry name" value="RADICAL_ACTIVATING"/>
    <property type="match status" value="1"/>
</dbReference>
<evidence type="ECO:0000256" key="7">
    <source>
        <dbReference type="ARBA" id="ARBA00023004"/>
    </source>
</evidence>
<dbReference type="GO" id="GO:0016491">
    <property type="term" value="F:oxidoreductase activity"/>
    <property type="evidence" value="ECO:0007669"/>
    <property type="project" value="UniProtKB-KW"/>
</dbReference>
<evidence type="ECO:0000256" key="8">
    <source>
        <dbReference type="ARBA" id="ARBA00023014"/>
    </source>
</evidence>
<dbReference type="Gene3D" id="3.20.20.70">
    <property type="entry name" value="Aldolase class I"/>
    <property type="match status" value="1"/>
</dbReference>
<keyword evidence="4" id="KW-0949">S-adenosyl-L-methionine</keyword>
<dbReference type="CDD" id="cd01335">
    <property type="entry name" value="Radical_SAM"/>
    <property type="match status" value="1"/>
</dbReference>
<gene>
    <name evidence="12" type="primary">cutD_1</name>
    <name evidence="12" type="ORF">SPACI_007310</name>
</gene>
<dbReference type="EC" id="1.97.1.-" evidence="12"/>
<feature type="domain" description="Radical SAM core" evidence="11">
    <location>
        <begin position="19"/>
        <end position="299"/>
    </location>
</feature>
<dbReference type="InterPro" id="IPR013785">
    <property type="entry name" value="Aldolase_TIM"/>
</dbReference>
<protein>
    <submittedName>
        <fullName evidence="12">Choline trimethylamine-lyase activating enzyme</fullName>
        <ecNumber evidence="12">1.97.1.-</ecNumber>
    </submittedName>
</protein>
<evidence type="ECO:0000313" key="13">
    <source>
        <dbReference type="Proteomes" id="UP000216052"/>
    </source>
</evidence>
<evidence type="ECO:0000313" key="12">
    <source>
        <dbReference type="EMBL" id="XFO70731.1"/>
    </source>
</evidence>
<keyword evidence="8" id="KW-0411">Iron-sulfur</keyword>
<dbReference type="Proteomes" id="UP000216052">
    <property type="component" value="Chromosome"/>
</dbReference>
<dbReference type="EMBL" id="CP155571">
    <property type="protein sequence ID" value="XFO70731.1"/>
    <property type="molecule type" value="Genomic_DNA"/>
</dbReference>
<evidence type="ECO:0000256" key="1">
    <source>
        <dbReference type="ARBA" id="ARBA00001966"/>
    </source>
</evidence>
<evidence type="ECO:0000256" key="4">
    <source>
        <dbReference type="ARBA" id="ARBA00022691"/>
    </source>
</evidence>
<evidence type="ECO:0000256" key="3">
    <source>
        <dbReference type="ARBA" id="ARBA00022485"/>
    </source>
</evidence>
<comment type="similarity">
    <text evidence="2">Belongs to the organic radical-activating enzymes family.</text>
</comment>
<accession>A0ABZ3IXZ1</accession>
<dbReference type="PANTHER" id="PTHR30352">
    <property type="entry name" value="PYRUVATE FORMATE-LYASE-ACTIVATING ENZYME"/>
    <property type="match status" value="1"/>
</dbReference>
<dbReference type="PROSITE" id="PS51918">
    <property type="entry name" value="RADICAL_SAM"/>
    <property type="match status" value="1"/>
</dbReference>
<dbReference type="InterPro" id="IPR012839">
    <property type="entry name" value="Organic_radical_activase"/>
</dbReference>
<dbReference type="Pfam" id="PF00037">
    <property type="entry name" value="Fer4"/>
    <property type="match status" value="2"/>
</dbReference>
<evidence type="ECO:0000256" key="5">
    <source>
        <dbReference type="ARBA" id="ARBA00022723"/>
    </source>
</evidence>
<sequence>MGDYLATGMVFNVQKYSIHDGPGIRTTIFFKGCPLACWWCHNPESLAAKQEIVYWQDKCIGCGDCVKSCPHAAIAFSGHGLTRNPEKCTLCESCVDACPTGAMERVGQIRTADDVMQEIEKDSIFYEESGGGVTFSGGEALRQIEFLEALLVACKARRIHTALDTSGYASWDSLARIAGNVDLFLYDIKLMDEVKHRKYTGVSNQLILENLKKLAATQSNIWIRVPVIPGINDDEDNLKSMGELLTSLNLRDVYLLPYHNIAMGKYDRLGKPYPLADLPSLADQQMDAVTQILKAFGLHINIGG</sequence>
<dbReference type="SFLD" id="SFLDS00029">
    <property type="entry name" value="Radical_SAM"/>
    <property type="match status" value="1"/>
</dbReference>
<evidence type="ECO:0000259" key="11">
    <source>
        <dbReference type="PROSITE" id="PS51918"/>
    </source>
</evidence>
<dbReference type="SFLD" id="SFLDG01066">
    <property type="entry name" value="organic_radical-activating_enz"/>
    <property type="match status" value="1"/>
</dbReference>
<evidence type="ECO:0000256" key="9">
    <source>
        <dbReference type="ARBA" id="ARBA00047365"/>
    </source>
</evidence>
<proteinExistence type="inferred from homology"/>
<evidence type="ECO:0000256" key="2">
    <source>
        <dbReference type="ARBA" id="ARBA00009777"/>
    </source>
</evidence>
<dbReference type="InterPro" id="IPR034457">
    <property type="entry name" value="Organic_radical-activating"/>
</dbReference>
<dbReference type="InterPro" id="IPR017896">
    <property type="entry name" value="4Fe4S_Fe-S-bd"/>
</dbReference>
<dbReference type="SUPFAM" id="SSF54862">
    <property type="entry name" value="4Fe-4S ferredoxins"/>
    <property type="match status" value="1"/>
</dbReference>
<comment type="cofactor">
    <cofactor evidence="1">
        <name>[4Fe-4S] cluster</name>
        <dbReference type="ChEBI" id="CHEBI:49883"/>
    </cofactor>
</comment>
<dbReference type="Pfam" id="PF04055">
    <property type="entry name" value="Radical_SAM"/>
    <property type="match status" value="1"/>
</dbReference>
<keyword evidence="5" id="KW-0479">Metal-binding</keyword>
<feature type="domain" description="4Fe-4S ferredoxin-type" evidence="10">
    <location>
        <begin position="81"/>
        <end position="108"/>
    </location>
</feature>
<name>A0ABZ3IXZ1_SPOA4</name>
<feature type="domain" description="4Fe-4S ferredoxin-type" evidence="10">
    <location>
        <begin position="50"/>
        <end position="79"/>
    </location>
</feature>
<keyword evidence="6 12" id="KW-0560">Oxidoreductase</keyword>
<dbReference type="Gene3D" id="3.30.70.20">
    <property type="match status" value="1"/>
</dbReference>
<dbReference type="SFLD" id="SFLDG01118">
    <property type="entry name" value="activating_enzymes__group_2"/>
    <property type="match status" value="1"/>
</dbReference>
<organism evidence="12 13">
    <name type="scientific">Sporomusa acidovorans (strain ATCC 49682 / DSM 3132 / Mol)</name>
    <dbReference type="NCBI Taxonomy" id="1123286"/>
    <lineage>
        <taxon>Bacteria</taxon>
        <taxon>Bacillati</taxon>
        <taxon>Bacillota</taxon>
        <taxon>Negativicutes</taxon>
        <taxon>Selenomonadales</taxon>
        <taxon>Sporomusaceae</taxon>
        <taxon>Sporomusa</taxon>
    </lineage>
</organism>
<keyword evidence="3" id="KW-0004">4Fe-4S</keyword>
<comment type="catalytic activity">
    <reaction evidence="9">
        <text>glycyl-[protein] + reduced [flavodoxin] + S-adenosyl-L-methionine = glycin-2-yl radical-[protein] + semiquinone [flavodoxin] + 5'-deoxyadenosine + L-methionine + H(+)</text>
        <dbReference type="Rhea" id="RHEA:61976"/>
        <dbReference type="Rhea" id="RHEA-COMP:10622"/>
        <dbReference type="Rhea" id="RHEA-COMP:14480"/>
        <dbReference type="Rhea" id="RHEA-COMP:15993"/>
        <dbReference type="Rhea" id="RHEA-COMP:15994"/>
        <dbReference type="ChEBI" id="CHEBI:15378"/>
        <dbReference type="ChEBI" id="CHEBI:17319"/>
        <dbReference type="ChEBI" id="CHEBI:29947"/>
        <dbReference type="ChEBI" id="CHEBI:32722"/>
        <dbReference type="ChEBI" id="CHEBI:57618"/>
        <dbReference type="ChEBI" id="CHEBI:57844"/>
        <dbReference type="ChEBI" id="CHEBI:59789"/>
        <dbReference type="ChEBI" id="CHEBI:140311"/>
    </reaction>
</comment>
<reference evidence="12" key="1">
    <citation type="submission" date="2024-05" db="EMBL/GenBank/DDBJ databases">
        <title>Isolation and characterization of Sporomusa carbonis sp. nov., a carboxydotrophic hydrogenogen in the genus of Sporomusa isolated from a charcoal burning pile.</title>
        <authorList>
            <person name="Boeer T."/>
            <person name="Rosenbaum F."/>
            <person name="Eysell L."/>
            <person name="Mueller V."/>
            <person name="Daniel R."/>
            <person name="Poehlein A."/>
        </authorList>
    </citation>
    <scope>NUCLEOTIDE SEQUENCE [LARGE SCALE GENOMIC DNA]</scope>
    <source>
        <strain evidence="12">DSM 3132</strain>
    </source>
</reference>
<dbReference type="SUPFAM" id="SSF102114">
    <property type="entry name" value="Radical SAM enzymes"/>
    <property type="match status" value="1"/>
</dbReference>
<dbReference type="PIRSF" id="PIRSF000371">
    <property type="entry name" value="PFL_act_enz"/>
    <property type="match status" value="1"/>
</dbReference>
<evidence type="ECO:0000256" key="6">
    <source>
        <dbReference type="ARBA" id="ARBA00023002"/>
    </source>
</evidence>
<dbReference type="PANTHER" id="PTHR30352:SF4">
    <property type="entry name" value="PYRUVATE FORMATE-LYASE 2-ACTIVATING ENZYME"/>
    <property type="match status" value="1"/>
</dbReference>
<dbReference type="InterPro" id="IPR007197">
    <property type="entry name" value="rSAM"/>
</dbReference>
<dbReference type="InterPro" id="IPR001989">
    <property type="entry name" value="Radical_activat_CS"/>
</dbReference>
<keyword evidence="13" id="KW-1185">Reference proteome</keyword>
<dbReference type="NCBIfam" id="TIGR02494">
    <property type="entry name" value="PFLE_PFLC"/>
    <property type="match status" value="1"/>
</dbReference>
<dbReference type="InterPro" id="IPR017900">
    <property type="entry name" value="4Fe4S_Fe_S_CS"/>
</dbReference>
<dbReference type="PROSITE" id="PS00198">
    <property type="entry name" value="4FE4S_FER_1"/>
    <property type="match status" value="1"/>
</dbReference>
<dbReference type="InterPro" id="IPR058240">
    <property type="entry name" value="rSAM_sf"/>
</dbReference>
<dbReference type="PROSITE" id="PS51379">
    <property type="entry name" value="4FE4S_FER_2"/>
    <property type="match status" value="2"/>
</dbReference>
<dbReference type="InterPro" id="IPR040074">
    <property type="entry name" value="BssD/PflA/YjjW"/>
</dbReference>